<proteinExistence type="inferred from homology"/>
<organism evidence="4 5">
    <name type="scientific">Pontibacter indicus</name>
    <dbReference type="NCBI Taxonomy" id="1317125"/>
    <lineage>
        <taxon>Bacteria</taxon>
        <taxon>Pseudomonadati</taxon>
        <taxon>Bacteroidota</taxon>
        <taxon>Cytophagia</taxon>
        <taxon>Cytophagales</taxon>
        <taxon>Hymenobacteraceae</taxon>
        <taxon>Pontibacter</taxon>
    </lineage>
</organism>
<keyword evidence="2" id="KW-0812">Transmembrane</keyword>
<dbReference type="InterPro" id="IPR008462">
    <property type="entry name" value="CsbD"/>
</dbReference>
<feature type="transmembrane region" description="Helical" evidence="2">
    <location>
        <begin position="12"/>
        <end position="31"/>
    </location>
</feature>
<name>A0A1R3XS98_9BACT</name>
<evidence type="ECO:0000259" key="3">
    <source>
        <dbReference type="Pfam" id="PF05532"/>
    </source>
</evidence>
<evidence type="ECO:0000256" key="2">
    <source>
        <dbReference type="SAM" id="Phobius"/>
    </source>
</evidence>
<feature type="domain" description="CsbD-like" evidence="3">
    <location>
        <begin position="79"/>
        <end position="126"/>
    </location>
</feature>
<sequence length="133" mass="14810">MINNMNDEKGKILLATLAGIGVGVAAGILLAPNNGLDTRDSLKRTLSKAGDDLERTVKNFMDKLERNKVTDDGSSLVMRGSWDDVKGQLKKNYAELTEDDLTYVEGQEDELWGRLQQKLGKTKNEIMKVIRDL</sequence>
<dbReference type="AlphaFoldDB" id="A0A1R3XS98"/>
<protein>
    <submittedName>
        <fullName evidence="4">Uncharacterized conserved protein YjbJ, UPF0337 family</fullName>
    </submittedName>
</protein>
<dbReference type="Gene3D" id="1.10.1470.10">
    <property type="entry name" value="YjbJ"/>
    <property type="match status" value="1"/>
</dbReference>
<dbReference type="SUPFAM" id="SSF69047">
    <property type="entry name" value="Hypothetical protein YjbJ"/>
    <property type="match status" value="1"/>
</dbReference>
<gene>
    <name evidence="4" type="ORF">SAMN05444128_3751</name>
</gene>
<dbReference type="Pfam" id="PF05532">
    <property type="entry name" value="CsbD"/>
    <property type="match status" value="1"/>
</dbReference>
<dbReference type="RefSeq" id="WP_076672007.1">
    <property type="nucleotide sequence ID" value="NZ_FTPP01000004.1"/>
</dbReference>
<evidence type="ECO:0000256" key="1">
    <source>
        <dbReference type="ARBA" id="ARBA00009129"/>
    </source>
</evidence>
<dbReference type="EMBL" id="FTPP01000004">
    <property type="protein sequence ID" value="SIT94746.1"/>
    <property type="molecule type" value="Genomic_DNA"/>
</dbReference>
<keyword evidence="2" id="KW-0472">Membrane</keyword>
<dbReference type="InterPro" id="IPR036629">
    <property type="entry name" value="YjbJ_sf"/>
</dbReference>
<comment type="similarity">
    <text evidence="1">Belongs to the UPF0337 (CsbD) family.</text>
</comment>
<dbReference type="Proteomes" id="UP000187181">
    <property type="component" value="Unassembled WGS sequence"/>
</dbReference>
<evidence type="ECO:0000313" key="4">
    <source>
        <dbReference type="EMBL" id="SIT94746.1"/>
    </source>
</evidence>
<dbReference type="STRING" id="1317125.SAMN05444128_3751"/>
<dbReference type="OrthoDB" id="9796058at2"/>
<keyword evidence="5" id="KW-1185">Reference proteome</keyword>
<keyword evidence="2" id="KW-1133">Transmembrane helix</keyword>
<reference evidence="5" key="1">
    <citation type="submission" date="2017-01" db="EMBL/GenBank/DDBJ databases">
        <authorList>
            <person name="Varghese N."/>
            <person name="Submissions S."/>
        </authorList>
    </citation>
    <scope>NUCLEOTIDE SEQUENCE [LARGE SCALE GENOMIC DNA]</scope>
    <source>
        <strain evidence="5">LP100</strain>
    </source>
</reference>
<accession>A0A1R3XS98</accession>
<evidence type="ECO:0000313" key="5">
    <source>
        <dbReference type="Proteomes" id="UP000187181"/>
    </source>
</evidence>